<dbReference type="AlphaFoldDB" id="A0A090Y3X1"/>
<dbReference type="STRING" id="44252.DJ90_2974"/>
<gene>
    <name evidence="1" type="ORF">DJ90_2974</name>
</gene>
<protein>
    <submittedName>
        <fullName evidence="1">Uncharacterized protein</fullName>
    </submittedName>
</protein>
<keyword evidence="2" id="KW-1185">Reference proteome</keyword>
<accession>A0A090Y3X1</accession>
<evidence type="ECO:0000313" key="1">
    <source>
        <dbReference type="EMBL" id="KFM93109.1"/>
    </source>
</evidence>
<evidence type="ECO:0000313" key="2">
    <source>
        <dbReference type="Proteomes" id="UP000029278"/>
    </source>
</evidence>
<dbReference type="Proteomes" id="UP000029278">
    <property type="component" value="Unassembled WGS sequence"/>
</dbReference>
<sequence>MTQTSGWSEMDELLGPPLLMSMVGERIWDLHRSGQLKAFDRELTDYFARAYPDWRIVSVEYPIVYLRDQRR</sequence>
<proteinExistence type="predicted"/>
<dbReference type="HOGENOM" id="CLU_202550_0_0_9"/>
<reference evidence="1 2" key="1">
    <citation type="submission" date="2014-04" db="EMBL/GenBank/DDBJ databases">
        <authorList>
            <person name="Bishop-Lilly K.A."/>
            <person name="Broomall S.M."/>
            <person name="Chain P.S."/>
            <person name="Chertkov O."/>
            <person name="Coyne S.R."/>
            <person name="Daligault H.E."/>
            <person name="Davenport K.W."/>
            <person name="Erkkila T."/>
            <person name="Frey K.G."/>
            <person name="Gibbons H.S."/>
            <person name="Gu W."/>
            <person name="Jaissle J."/>
            <person name="Johnson S.L."/>
            <person name="Koroleva G.I."/>
            <person name="Ladner J.T."/>
            <person name="Lo C.-C."/>
            <person name="Minogue T.D."/>
            <person name="Munk C."/>
            <person name="Palacios G.F."/>
            <person name="Redden C.L."/>
            <person name="Rosenzweig C.N."/>
            <person name="Scholz M.B."/>
            <person name="Teshima H."/>
            <person name="Xu Y."/>
        </authorList>
    </citation>
    <scope>NUCLEOTIDE SEQUENCE [LARGE SCALE GENOMIC DNA]</scope>
    <source>
        <strain evidence="1 2">8244</strain>
    </source>
</reference>
<dbReference type="EMBL" id="JMQA01000053">
    <property type="protein sequence ID" value="KFM93109.1"/>
    <property type="molecule type" value="Genomic_DNA"/>
</dbReference>
<comment type="caution">
    <text evidence="1">The sequence shown here is derived from an EMBL/GenBank/DDBJ whole genome shotgun (WGS) entry which is preliminary data.</text>
</comment>
<name>A0A090Y3X1_PAEMA</name>
<organism evidence="1 2">
    <name type="scientific">Paenibacillus macerans</name>
    <name type="common">Bacillus macerans</name>
    <dbReference type="NCBI Taxonomy" id="44252"/>
    <lineage>
        <taxon>Bacteria</taxon>
        <taxon>Bacillati</taxon>
        <taxon>Bacillota</taxon>
        <taxon>Bacilli</taxon>
        <taxon>Bacillales</taxon>
        <taxon>Paenibacillaceae</taxon>
        <taxon>Paenibacillus</taxon>
    </lineage>
</organism>